<dbReference type="SUPFAM" id="SSF144052">
    <property type="entry name" value="Thermophilic metalloprotease-like"/>
    <property type="match status" value="1"/>
</dbReference>
<evidence type="ECO:0000313" key="2">
    <source>
        <dbReference type="EMBL" id="AOZ48726.1"/>
    </source>
</evidence>
<dbReference type="Pfam" id="PF26231">
    <property type="entry name" value="CgnE_B"/>
    <property type="match status" value="1"/>
</dbReference>
<sequence length="330" mass="35595">MRITTEEQARSVRNMYACLALHPAARDKAASGEPIRLLLGFDAYHGEVAASIAEGAGEAIAADIRLAELENESADALAAAIEQCDVFIFLYRSSTLPSVDPRGPAFLLPIKQAMQSNWKKSILFKDYGPYFYEAFSEPRARMAERNRRLIALAEQAGHVAFEQEGGGWLRGSIQPDQAWTSIDGDGNVDLVPGEIATSIADLQGEVRFSGAFLSTIPFAVKYGVVRDFATLRIRDSRVADFSCGDARFSADFDKYLSANAGNAAVAEFGIGTNCGVKGLYGLNAGFEERHPGLHLGLGGGELGSHHLDLIFSGGRLRFGDKVFFDGGFSI</sequence>
<protein>
    <submittedName>
        <fullName evidence="2">Leucyl aminopeptidase</fullName>
    </submittedName>
</protein>
<dbReference type="InterPro" id="IPR058799">
    <property type="entry name" value="CgnE_B"/>
</dbReference>
<dbReference type="Proteomes" id="UP000178776">
    <property type="component" value="Chromosome"/>
</dbReference>
<organism evidence="2 3">
    <name type="scientific">Chromobacterium vaccinii</name>
    <dbReference type="NCBI Taxonomy" id="1108595"/>
    <lineage>
        <taxon>Bacteria</taxon>
        <taxon>Pseudomonadati</taxon>
        <taxon>Pseudomonadota</taxon>
        <taxon>Betaproteobacteria</taxon>
        <taxon>Neisseriales</taxon>
        <taxon>Chromobacteriaceae</taxon>
        <taxon>Chromobacterium</taxon>
    </lineage>
</organism>
<dbReference type="EMBL" id="CP017707">
    <property type="protein sequence ID" value="AOZ48726.1"/>
    <property type="molecule type" value="Genomic_DNA"/>
</dbReference>
<dbReference type="AlphaFoldDB" id="A0A1D9LBS0"/>
<dbReference type="RefSeq" id="WP_070978222.1">
    <property type="nucleotide sequence ID" value="NZ_CP017707.1"/>
</dbReference>
<gene>
    <name evidence="2" type="ORF">BKX93_01080</name>
</gene>
<feature type="domain" description="Crocagin biosynthetic protein CgnE/B" evidence="1">
    <location>
        <begin position="229"/>
        <end position="318"/>
    </location>
</feature>
<dbReference type="KEGG" id="cvc:BKX93_01080"/>
<dbReference type="GO" id="GO:0004177">
    <property type="term" value="F:aminopeptidase activity"/>
    <property type="evidence" value="ECO:0007669"/>
    <property type="project" value="UniProtKB-KW"/>
</dbReference>
<keyword evidence="2" id="KW-0645">Protease</keyword>
<keyword evidence="2" id="KW-0378">Hydrolase</keyword>
<keyword evidence="2" id="KW-0031">Aminopeptidase</keyword>
<evidence type="ECO:0000313" key="3">
    <source>
        <dbReference type="Proteomes" id="UP000178776"/>
    </source>
</evidence>
<reference evidence="2 3" key="1">
    <citation type="submission" date="2016-10" db="EMBL/GenBank/DDBJ databases">
        <title>Chromobacterium muskegensis sp. nov., an insecticidal bacterium isolated from Sphagnum bogs.</title>
        <authorList>
            <person name="Sparks M.E."/>
            <person name="Blackburn M.B."/>
            <person name="Gundersen-Rindal D.E."/>
            <person name="Mitchell A."/>
            <person name="Farrar R."/>
            <person name="Kuhar D."/>
        </authorList>
    </citation>
    <scope>NUCLEOTIDE SEQUENCE [LARGE SCALE GENOMIC DNA]</scope>
    <source>
        <strain evidence="2 3">21-1</strain>
    </source>
</reference>
<proteinExistence type="predicted"/>
<dbReference type="GeneID" id="68839820"/>
<evidence type="ECO:0000259" key="1">
    <source>
        <dbReference type="Pfam" id="PF26231"/>
    </source>
</evidence>
<name>A0A1D9LBS0_9NEIS</name>
<accession>A0A1D9LBS0</accession>